<name>A0A9P7VH46_9AGAR</name>
<dbReference type="AlphaFoldDB" id="A0A9P7VH46"/>
<dbReference type="EMBL" id="MU250582">
    <property type="protein sequence ID" value="KAG7439859.1"/>
    <property type="molecule type" value="Genomic_DNA"/>
</dbReference>
<reference evidence="1" key="1">
    <citation type="submission" date="2020-11" db="EMBL/GenBank/DDBJ databases">
        <title>Adaptations for nitrogen fixation in a non-lichenized fungal sporocarp promotes dispersal by wood-feeding termites.</title>
        <authorList>
            <consortium name="DOE Joint Genome Institute"/>
            <person name="Koch R.A."/>
            <person name="Yoon G."/>
            <person name="Arayal U."/>
            <person name="Lail K."/>
            <person name="Amirebrahimi M."/>
            <person name="Labutti K."/>
            <person name="Lipzen A."/>
            <person name="Riley R."/>
            <person name="Barry K."/>
            <person name="Henrissat B."/>
            <person name="Grigoriev I.V."/>
            <person name="Herr J.R."/>
            <person name="Aime M.C."/>
        </authorList>
    </citation>
    <scope>NUCLEOTIDE SEQUENCE</scope>
    <source>
        <strain evidence="1">MCA 3950</strain>
    </source>
</reference>
<gene>
    <name evidence="1" type="ORF">BT62DRAFT_687666</name>
</gene>
<protein>
    <submittedName>
        <fullName evidence="1">Uncharacterized protein</fullName>
    </submittedName>
</protein>
<comment type="caution">
    <text evidence="1">The sequence shown here is derived from an EMBL/GenBank/DDBJ whole genome shotgun (WGS) entry which is preliminary data.</text>
</comment>
<organism evidence="1 2">
    <name type="scientific">Guyanagaster necrorhizus</name>
    <dbReference type="NCBI Taxonomy" id="856835"/>
    <lineage>
        <taxon>Eukaryota</taxon>
        <taxon>Fungi</taxon>
        <taxon>Dikarya</taxon>
        <taxon>Basidiomycota</taxon>
        <taxon>Agaricomycotina</taxon>
        <taxon>Agaricomycetes</taxon>
        <taxon>Agaricomycetidae</taxon>
        <taxon>Agaricales</taxon>
        <taxon>Marasmiineae</taxon>
        <taxon>Physalacriaceae</taxon>
        <taxon>Guyanagaster</taxon>
    </lineage>
</organism>
<evidence type="ECO:0000313" key="2">
    <source>
        <dbReference type="Proteomes" id="UP000812287"/>
    </source>
</evidence>
<evidence type="ECO:0000313" key="1">
    <source>
        <dbReference type="EMBL" id="KAG7439859.1"/>
    </source>
</evidence>
<proteinExistence type="predicted"/>
<dbReference type="Proteomes" id="UP000812287">
    <property type="component" value="Unassembled WGS sequence"/>
</dbReference>
<dbReference type="GeneID" id="66104172"/>
<keyword evidence="2" id="KW-1185">Reference proteome</keyword>
<sequence length="169" mass="19030">MVLDRCEGGEVEYSLNTRLRVLSMSQIRFSRDVLGLALFSRLSRRVQGDAQGIPSVLGSIGSGILRSHAIPHIGSFTHSCADGTTVTEKSRYLRGLGLMSELWSSSREENFFWGGNRSAILWKSRIVQCNRRRVLGRGRACYLSNYSTRDFEVEIVQLYTLMRPGPLLN</sequence>
<dbReference type="RefSeq" id="XP_043033359.1">
    <property type="nucleotide sequence ID" value="XM_043181876.1"/>
</dbReference>
<accession>A0A9P7VH46</accession>